<dbReference type="Proteomes" id="UP000219338">
    <property type="component" value="Unassembled WGS sequence"/>
</dbReference>
<feature type="compositionally biased region" description="Low complexity" evidence="1">
    <location>
        <begin position="145"/>
        <end position="163"/>
    </location>
</feature>
<proteinExistence type="predicted"/>
<sequence length="334" mass="35542">MSTSMSSGLSSPTFTSVSTTSSFDMVSPRSRSSSTMSSQSFILSEDDDSDDEIVWSVASSGILSQSDISTESSLFPLSEDDFVLLDPPSTLDTHNGLSTPSTVVSQASDHTSSISLSSDFASLSLTATTPKRKAKASKRKKKRLPPATTSAAASSAPPERPSSVATLTAASTPTPKPKRRRSRKSRSSASHPGLGARSVVDDISEGVSERGDEVSVPSLYDDAVRYITSFLTNPAAKETVCHLRLLQSLIIELGLATSSIPTSLTSAKTLIKSQAFVNIRDYLALRGQGLVAVQRAMHPSRSALRKDIKKKGNQASLKWVKQNGLQVLLVSCYP</sequence>
<evidence type="ECO:0000256" key="1">
    <source>
        <dbReference type="SAM" id="MobiDB-lite"/>
    </source>
</evidence>
<accession>A0A284QUU2</accession>
<feature type="region of interest" description="Disordered" evidence="1">
    <location>
        <begin position="88"/>
        <end position="110"/>
    </location>
</feature>
<dbReference type="EMBL" id="FUEG01000002">
    <property type="protein sequence ID" value="SJL00250.1"/>
    <property type="molecule type" value="Genomic_DNA"/>
</dbReference>
<organism evidence="2 3">
    <name type="scientific">Armillaria ostoyae</name>
    <name type="common">Armillaria root rot fungus</name>
    <dbReference type="NCBI Taxonomy" id="47428"/>
    <lineage>
        <taxon>Eukaryota</taxon>
        <taxon>Fungi</taxon>
        <taxon>Dikarya</taxon>
        <taxon>Basidiomycota</taxon>
        <taxon>Agaricomycotina</taxon>
        <taxon>Agaricomycetes</taxon>
        <taxon>Agaricomycetidae</taxon>
        <taxon>Agaricales</taxon>
        <taxon>Marasmiineae</taxon>
        <taxon>Physalacriaceae</taxon>
        <taxon>Armillaria</taxon>
    </lineage>
</organism>
<dbReference type="OMA" id="TIEDNHQ"/>
<protein>
    <submittedName>
        <fullName evidence="2">Uncharacterized protein</fullName>
    </submittedName>
</protein>
<dbReference type="OrthoDB" id="2596481at2759"/>
<evidence type="ECO:0000313" key="3">
    <source>
        <dbReference type="Proteomes" id="UP000219338"/>
    </source>
</evidence>
<feature type="compositionally biased region" description="Basic residues" evidence="1">
    <location>
        <begin position="176"/>
        <end position="186"/>
    </location>
</feature>
<feature type="region of interest" description="Disordered" evidence="1">
    <location>
        <begin position="1"/>
        <end position="48"/>
    </location>
</feature>
<feature type="compositionally biased region" description="Low complexity" evidence="1">
    <location>
        <begin position="1"/>
        <end position="43"/>
    </location>
</feature>
<gene>
    <name evidence="2" type="ORF">ARMOST_03562</name>
</gene>
<dbReference type="STRING" id="47428.A0A284QUU2"/>
<keyword evidence="3" id="KW-1185">Reference proteome</keyword>
<feature type="region of interest" description="Disordered" evidence="1">
    <location>
        <begin position="129"/>
        <end position="203"/>
    </location>
</feature>
<feature type="compositionally biased region" description="Basic residues" evidence="1">
    <location>
        <begin position="130"/>
        <end position="144"/>
    </location>
</feature>
<reference evidence="3" key="1">
    <citation type="journal article" date="2017" name="Nat. Ecol. Evol.">
        <title>Genome expansion and lineage-specific genetic innovations in the forest pathogenic fungi Armillaria.</title>
        <authorList>
            <person name="Sipos G."/>
            <person name="Prasanna A.N."/>
            <person name="Walter M.C."/>
            <person name="O'Connor E."/>
            <person name="Balint B."/>
            <person name="Krizsan K."/>
            <person name="Kiss B."/>
            <person name="Hess J."/>
            <person name="Varga T."/>
            <person name="Slot J."/>
            <person name="Riley R."/>
            <person name="Boka B."/>
            <person name="Rigling D."/>
            <person name="Barry K."/>
            <person name="Lee J."/>
            <person name="Mihaltcheva S."/>
            <person name="LaButti K."/>
            <person name="Lipzen A."/>
            <person name="Waldron R."/>
            <person name="Moloney N.M."/>
            <person name="Sperisen C."/>
            <person name="Kredics L."/>
            <person name="Vagvoelgyi C."/>
            <person name="Patrignani A."/>
            <person name="Fitzpatrick D."/>
            <person name="Nagy I."/>
            <person name="Doyle S."/>
            <person name="Anderson J.B."/>
            <person name="Grigoriev I.V."/>
            <person name="Gueldener U."/>
            <person name="Muensterkoetter M."/>
            <person name="Nagy L.G."/>
        </authorList>
    </citation>
    <scope>NUCLEOTIDE SEQUENCE [LARGE SCALE GENOMIC DNA]</scope>
    <source>
        <strain evidence="3">C18/9</strain>
    </source>
</reference>
<name>A0A284QUU2_ARMOS</name>
<evidence type="ECO:0000313" key="2">
    <source>
        <dbReference type="EMBL" id="SJL00250.1"/>
    </source>
</evidence>
<dbReference type="AlphaFoldDB" id="A0A284QUU2"/>
<feature type="compositionally biased region" description="Polar residues" evidence="1">
    <location>
        <begin position="90"/>
        <end position="107"/>
    </location>
</feature>